<accession>A0A0R3T724</accession>
<feature type="transmembrane region" description="Helical" evidence="6">
    <location>
        <begin position="143"/>
        <end position="160"/>
    </location>
</feature>
<dbReference type="GO" id="GO:0005313">
    <property type="term" value="F:L-glutamate transmembrane transporter activity"/>
    <property type="evidence" value="ECO:0007669"/>
    <property type="project" value="TreeGrafter"/>
</dbReference>
<keyword evidence="2 6" id="KW-0813">Transport</keyword>
<protein>
    <recommendedName>
        <fullName evidence="6">Amino acid transporter</fullName>
    </recommendedName>
</protein>
<proteinExistence type="inferred from homology"/>
<dbReference type="PANTHER" id="PTHR11958:SF63">
    <property type="entry name" value="AMINO ACID TRANSPORTER"/>
    <property type="match status" value="1"/>
</dbReference>
<dbReference type="Proteomes" id="UP000278807">
    <property type="component" value="Unassembled WGS sequence"/>
</dbReference>
<comment type="subcellular location">
    <subcellularLocation>
        <location evidence="1 6">Membrane</location>
        <topology evidence="1 6">Multi-pass membrane protein</topology>
    </subcellularLocation>
</comment>
<reference evidence="9" key="1">
    <citation type="submission" date="2017-02" db="UniProtKB">
        <authorList>
            <consortium name="WormBaseParasite"/>
        </authorList>
    </citation>
    <scope>IDENTIFICATION</scope>
</reference>
<evidence type="ECO:0000256" key="1">
    <source>
        <dbReference type="ARBA" id="ARBA00004141"/>
    </source>
</evidence>
<dbReference type="Gene3D" id="1.10.3860.10">
    <property type="entry name" value="Sodium:dicarboxylate symporter"/>
    <property type="match status" value="1"/>
</dbReference>
<evidence type="ECO:0000256" key="6">
    <source>
        <dbReference type="RuleBase" id="RU361216"/>
    </source>
</evidence>
<keyword evidence="3 6" id="KW-0812">Transmembrane</keyword>
<evidence type="ECO:0000256" key="2">
    <source>
        <dbReference type="ARBA" id="ARBA00022448"/>
    </source>
</evidence>
<dbReference type="AlphaFoldDB" id="A0A0R3T724"/>
<feature type="transmembrane region" description="Helical" evidence="6">
    <location>
        <begin position="166"/>
        <end position="187"/>
    </location>
</feature>
<evidence type="ECO:0000256" key="5">
    <source>
        <dbReference type="ARBA" id="ARBA00023136"/>
    </source>
</evidence>
<name>A0A0R3T724_RODNA</name>
<keyword evidence="8" id="KW-1185">Reference proteome</keyword>
<sequence>MLLPYRLTPIGVCFMVAGSVLGRKDIASDFIQLGLFIATVLVGLVIHLAILILALFLASGKNPFRILRYSTEPFLISFATTSPAVAMGEMYTGLDKYGTNKLVSRFVVPVCTAMKGDGPAIFIASACVFVAQQTGVELDAGKIVFIALLTFASTLAVPNIPSASMVLVVTVLSSIGVPSEGAGILFAMEWLLDRCRSGVSGLSVIYGSTITDAICRRLKKGADLEDEMKEDDFGEGHQTIMPDEDLV</sequence>
<keyword evidence="5 6" id="KW-0472">Membrane</keyword>
<dbReference type="GO" id="GO:0015175">
    <property type="term" value="F:neutral L-amino acid transmembrane transporter activity"/>
    <property type="evidence" value="ECO:0007669"/>
    <property type="project" value="TreeGrafter"/>
</dbReference>
<feature type="transmembrane region" description="Helical" evidence="6">
    <location>
        <begin position="32"/>
        <end position="57"/>
    </location>
</feature>
<dbReference type="PANTHER" id="PTHR11958">
    <property type="entry name" value="SODIUM/DICARBOXYLATE SYMPORTER-RELATED"/>
    <property type="match status" value="1"/>
</dbReference>
<dbReference type="EMBL" id="UZAE01001520">
    <property type="protein sequence ID" value="VDN98720.1"/>
    <property type="molecule type" value="Genomic_DNA"/>
</dbReference>
<reference evidence="7 8" key="2">
    <citation type="submission" date="2018-11" db="EMBL/GenBank/DDBJ databases">
        <authorList>
            <consortium name="Pathogen Informatics"/>
        </authorList>
    </citation>
    <scope>NUCLEOTIDE SEQUENCE [LARGE SCALE GENOMIC DNA]</scope>
</reference>
<evidence type="ECO:0000313" key="7">
    <source>
        <dbReference type="EMBL" id="VDN98720.1"/>
    </source>
</evidence>
<comment type="similarity">
    <text evidence="6">Belongs to the dicarboxylate/amino acid:cation symporter (DAACS) (TC 2.A.23) family.</text>
</comment>
<keyword evidence="4 6" id="KW-1133">Transmembrane helix</keyword>
<evidence type="ECO:0000256" key="3">
    <source>
        <dbReference type="ARBA" id="ARBA00022692"/>
    </source>
</evidence>
<evidence type="ECO:0000313" key="8">
    <source>
        <dbReference type="Proteomes" id="UP000278807"/>
    </source>
</evidence>
<comment type="caution">
    <text evidence="6">Lacks conserved residue(s) required for the propagation of feature annotation.</text>
</comment>
<dbReference type="PRINTS" id="PR00173">
    <property type="entry name" value="EDTRNSPORT"/>
</dbReference>
<dbReference type="SUPFAM" id="SSF118215">
    <property type="entry name" value="Proton glutamate symport protein"/>
    <property type="match status" value="1"/>
</dbReference>
<dbReference type="Pfam" id="PF00375">
    <property type="entry name" value="SDF"/>
    <property type="match status" value="1"/>
</dbReference>
<organism evidence="9">
    <name type="scientific">Rodentolepis nana</name>
    <name type="common">Dwarf tapeworm</name>
    <name type="synonym">Hymenolepis nana</name>
    <dbReference type="NCBI Taxonomy" id="102285"/>
    <lineage>
        <taxon>Eukaryota</taxon>
        <taxon>Metazoa</taxon>
        <taxon>Spiralia</taxon>
        <taxon>Lophotrochozoa</taxon>
        <taxon>Platyhelminthes</taxon>
        <taxon>Cestoda</taxon>
        <taxon>Eucestoda</taxon>
        <taxon>Cyclophyllidea</taxon>
        <taxon>Hymenolepididae</taxon>
        <taxon>Rodentolepis</taxon>
    </lineage>
</organism>
<dbReference type="OrthoDB" id="5877963at2759"/>
<gene>
    <name evidence="7" type="ORF">HNAJ_LOCUS2861</name>
</gene>
<evidence type="ECO:0000313" key="9">
    <source>
        <dbReference type="WBParaSite" id="HNAJ_0000286201-mRNA-1"/>
    </source>
</evidence>
<keyword evidence="6" id="KW-0769">Symport</keyword>
<dbReference type="GO" id="GO:0015501">
    <property type="term" value="F:glutamate:sodium symporter activity"/>
    <property type="evidence" value="ECO:0007669"/>
    <property type="project" value="TreeGrafter"/>
</dbReference>
<dbReference type="WBParaSite" id="HNAJ_0000286201-mRNA-1">
    <property type="protein sequence ID" value="HNAJ_0000286201-mRNA-1"/>
    <property type="gene ID" value="HNAJ_0000286201"/>
</dbReference>
<dbReference type="InterPro" id="IPR036458">
    <property type="entry name" value="Na:dicarbo_symporter_sf"/>
</dbReference>
<dbReference type="STRING" id="102285.A0A0R3T724"/>
<dbReference type="InterPro" id="IPR050746">
    <property type="entry name" value="DAACS"/>
</dbReference>
<evidence type="ECO:0000256" key="4">
    <source>
        <dbReference type="ARBA" id="ARBA00022989"/>
    </source>
</evidence>
<dbReference type="InterPro" id="IPR001991">
    <property type="entry name" value="Na-dicarboxylate_symporter"/>
</dbReference>
<dbReference type="GO" id="GO:0005886">
    <property type="term" value="C:plasma membrane"/>
    <property type="evidence" value="ECO:0007669"/>
    <property type="project" value="TreeGrafter"/>
</dbReference>